<accession>A0ACD1FKX1</accession>
<dbReference type="Proteomes" id="UP000825598">
    <property type="component" value="Chromosome"/>
</dbReference>
<organism evidence="1 2">
    <name type="scientific">Mycolicibacterium farcinogenes</name>
    <name type="common">Mycobacterium farcinogenes</name>
    <dbReference type="NCBI Taxonomy" id="1802"/>
    <lineage>
        <taxon>Bacteria</taxon>
        <taxon>Bacillati</taxon>
        <taxon>Actinomycetota</taxon>
        <taxon>Actinomycetes</taxon>
        <taxon>Mycobacteriales</taxon>
        <taxon>Mycobacteriaceae</taxon>
        <taxon>Mycolicibacterium</taxon>
    </lineage>
</organism>
<reference evidence="1" key="1">
    <citation type="submission" date="2021-07" db="EMBL/GenBank/DDBJ databases">
        <title>Complete Genome Sequences of Mycobacterium farcinogenes Isolated from Clinical Specimens from Patients in Thailand.</title>
        <authorList>
            <person name="Sodsai P."/>
        </authorList>
    </citation>
    <scope>NUCLEOTIDE SEQUENCE</scope>
    <source>
        <strain evidence="1">BKK/CU-MFGFA-001</strain>
    </source>
</reference>
<sequence length="319" mass="35495">MKLFISWSKETSHAVALALREWLPLVVPSAEPWVSSEDIAKGTRGRDAIVKELAGTGQGVICLTRQNVREPWLNFEAGALSNHTSEPRVRTVLFDLKSADVVGPLSDFQHTSLNEQEDVFKLVKSVNEASDQKLPERQLSIYFEKFWPDLVTTLEEVRESQSQLPLGADGAEPRSPSQVMEEVLERVRSMELRQRALPARIARLDNHVELIAQSLGLDLKMSAQFGGYVATPSGVGQITGSNRKTVTVELRDGTTVSLPRDLVERLKVRPNIIMAQRDYERIQSAIEKDSAADTISIDDRRGEPVANADDDGSEHENDE</sequence>
<evidence type="ECO:0000313" key="2">
    <source>
        <dbReference type="Proteomes" id="UP000825598"/>
    </source>
</evidence>
<evidence type="ECO:0000313" key="1">
    <source>
        <dbReference type="EMBL" id="QZH67692.1"/>
    </source>
</evidence>
<dbReference type="EMBL" id="CP081673">
    <property type="protein sequence ID" value="QZH67692.1"/>
    <property type="molecule type" value="Genomic_DNA"/>
</dbReference>
<gene>
    <name evidence="1" type="ORF">K6L26_08695</name>
</gene>
<proteinExistence type="predicted"/>
<protein>
    <submittedName>
        <fullName evidence="1">Uncharacterized protein</fullName>
    </submittedName>
</protein>
<keyword evidence="2" id="KW-1185">Reference proteome</keyword>
<name>A0ACD1FKX1_MYCFR</name>